<organism evidence="4 5">
    <name type="scientific">Prorocentrum cordatum</name>
    <dbReference type="NCBI Taxonomy" id="2364126"/>
    <lineage>
        <taxon>Eukaryota</taxon>
        <taxon>Sar</taxon>
        <taxon>Alveolata</taxon>
        <taxon>Dinophyceae</taxon>
        <taxon>Prorocentrales</taxon>
        <taxon>Prorocentraceae</taxon>
        <taxon>Prorocentrum</taxon>
    </lineage>
</organism>
<evidence type="ECO:0000313" key="5">
    <source>
        <dbReference type="Proteomes" id="UP001189429"/>
    </source>
</evidence>
<dbReference type="PANTHER" id="PTHR11783">
    <property type="entry name" value="SULFOTRANSFERASE SULT"/>
    <property type="match status" value="1"/>
</dbReference>
<reference evidence="4" key="1">
    <citation type="submission" date="2023-10" db="EMBL/GenBank/DDBJ databases">
        <authorList>
            <person name="Chen Y."/>
            <person name="Shah S."/>
            <person name="Dougan E. K."/>
            <person name="Thang M."/>
            <person name="Chan C."/>
        </authorList>
    </citation>
    <scope>NUCLEOTIDE SEQUENCE [LARGE SCALE GENOMIC DNA]</scope>
</reference>
<evidence type="ECO:0000256" key="1">
    <source>
        <dbReference type="ARBA" id="ARBA00005771"/>
    </source>
</evidence>
<comment type="caution">
    <text evidence="4">The sequence shown here is derived from an EMBL/GenBank/DDBJ whole genome shotgun (WGS) entry which is preliminary data.</text>
</comment>
<feature type="domain" description="Sulfotransferase" evidence="3">
    <location>
        <begin position="75"/>
        <end position="353"/>
    </location>
</feature>
<keyword evidence="2" id="KW-0808">Transferase</keyword>
<evidence type="ECO:0000313" key="4">
    <source>
        <dbReference type="EMBL" id="CAK0790068.1"/>
    </source>
</evidence>
<accession>A0ABN9PF38</accession>
<comment type="similarity">
    <text evidence="1">Belongs to the sulfotransferase 1 family.</text>
</comment>
<dbReference type="InterPro" id="IPR000863">
    <property type="entry name" value="Sulfotransferase_dom"/>
</dbReference>
<evidence type="ECO:0000256" key="2">
    <source>
        <dbReference type="ARBA" id="ARBA00022679"/>
    </source>
</evidence>
<keyword evidence="5" id="KW-1185">Reference proteome</keyword>
<name>A0ABN9PF38_9DINO</name>
<proteinExistence type="inferred from homology"/>
<dbReference type="SUPFAM" id="SSF52540">
    <property type="entry name" value="P-loop containing nucleoside triphosphate hydrolases"/>
    <property type="match status" value="1"/>
</dbReference>
<protein>
    <recommendedName>
        <fullName evidence="3">Sulfotransferase domain-containing protein</fullName>
    </recommendedName>
</protein>
<sequence>MVPLWLAVLLVPVTLLGAIILTVVLVKICCPTAFFRLQKPPGFILHAITGGKVPPYFVTWVWEDEHLSKWLKDGDVVCCVGAKSGTTWLMNIVHQVRTLGDPNNFLKMNTHTMPWPECDRYPGETKKEKMDHLFGLDGMTNPAYKFNVFKSHYGPRKAGEPWKEAVKRDAVVPVRERPGVKYIICMREGRDVMASFYPFFASHNDEFKKMWGGFPPTFPDWDANFKFFTEEQPNFYFGYCAAWWPYRHDPNVLLLHYNDLKSDIRGCLRKIAAFCDVAVPESSWPLIEEKVSLGWMKKNEGIFKYDISSKYYTGTVMKQEEGSMIRKGEVGDGRGRLTPEQEKKFQELSDRYFGGLPGLAEWVAKGGPVPPLAEAEVGGQVGGLSAPLLARGP</sequence>
<gene>
    <name evidence="4" type="ORF">PCOR1329_LOCUS1437</name>
</gene>
<dbReference type="Gene3D" id="3.40.50.300">
    <property type="entry name" value="P-loop containing nucleotide triphosphate hydrolases"/>
    <property type="match status" value="1"/>
</dbReference>
<dbReference type="InterPro" id="IPR027417">
    <property type="entry name" value="P-loop_NTPase"/>
</dbReference>
<dbReference type="EMBL" id="CAUYUJ010000348">
    <property type="protein sequence ID" value="CAK0790068.1"/>
    <property type="molecule type" value="Genomic_DNA"/>
</dbReference>
<dbReference type="Proteomes" id="UP001189429">
    <property type="component" value="Unassembled WGS sequence"/>
</dbReference>
<dbReference type="Pfam" id="PF00685">
    <property type="entry name" value="Sulfotransfer_1"/>
    <property type="match status" value="1"/>
</dbReference>
<evidence type="ECO:0000259" key="3">
    <source>
        <dbReference type="Pfam" id="PF00685"/>
    </source>
</evidence>